<keyword evidence="4" id="KW-1185">Reference proteome</keyword>
<gene>
    <name evidence="3" type="ORF">CNX65_19195</name>
</gene>
<sequence>MRALLVDHSAPRHLRPGQAPDPAPTPGQALVRVAATSLNPGELAGLADLPDGAVPGWDAAGVVVRAAEDGSGPAEGTPVVTLGLAGAWAELRAVDTAHLGPVPEGADLGPAATVPVAAGSALRALHRLGPLLARRVLVTGATGGVGRYALQLARRAGAHVVAVTSDPVAHAEGLRALGAHEVVGPDLATGPVHGVVELVGGPVLVAAHALLRPGGTLVSVGRASGGESVFDSAALEGTFQPDRVIATFFLPASGPGLDEDLGWLAARVASGELDAGVAWRGSWARADEAVAALLDGRLRGKAVLDVD</sequence>
<dbReference type="Gene3D" id="3.40.50.720">
    <property type="entry name" value="NAD(P)-binding Rossmann-like Domain"/>
    <property type="match status" value="1"/>
</dbReference>
<feature type="domain" description="Enoyl reductase (ER)" evidence="2">
    <location>
        <begin position="9"/>
        <end position="304"/>
    </location>
</feature>
<name>A0A290Z7Z0_9PSEU</name>
<dbReference type="Proteomes" id="UP000218505">
    <property type="component" value="Chromosome"/>
</dbReference>
<dbReference type="Gene3D" id="3.90.180.10">
    <property type="entry name" value="Medium-chain alcohol dehydrogenases, catalytic domain"/>
    <property type="match status" value="1"/>
</dbReference>
<evidence type="ECO:0000313" key="3">
    <source>
        <dbReference type="EMBL" id="ATE55151.1"/>
    </source>
</evidence>
<dbReference type="KEGG" id="apre:CNX65_19195"/>
<protein>
    <submittedName>
        <fullName evidence="3">Alcohol dehydrogenase</fullName>
    </submittedName>
</protein>
<dbReference type="Pfam" id="PF08240">
    <property type="entry name" value="ADH_N"/>
    <property type="match status" value="1"/>
</dbReference>
<reference evidence="3" key="1">
    <citation type="submission" date="2017-09" db="EMBL/GenBank/DDBJ databases">
        <title>Complete Genome Sequence of ansamitocin-producing Bacterium Actinosynnema pretiosum X47.</title>
        <authorList>
            <person name="Cao G."/>
            <person name="Zong G."/>
            <person name="Zhong C."/>
            <person name="Fu J."/>
        </authorList>
    </citation>
    <scope>NUCLEOTIDE SEQUENCE [LARGE SCALE GENOMIC DNA]</scope>
    <source>
        <strain evidence="3">X47</strain>
    </source>
</reference>
<dbReference type="SUPFAM" id="SSF50129">
    <property type="entry name" value="GroES-like"/>
    <property type="match status" value="1"/>
</dbReference>
<dbReference type="Pfam" id="PF00107">
    <property type="entry name" value="ADH_zinc_N"/>
    <property type="match status" value="1"/>
</dbReference>
<dbReference type="SMART" id="SM00829">
    <property type="entry name" value="PKS_ER"/>
    <property type="match status" value="1"/>
</dbReference>
<feature type="region of interest" description="Disordered" evidence="1">
    <location>
        <begin position="1"/>
        <end position="27"/>
    </location>
</feature>
<proteinExistence type="predicted"/>
<dbReference type="InterPro" id="IPR020843">
    <property type="entry name" value="ER"/>
</dbReference>
<dbReference type="CDD" id="cd08270">
    <property type="entry name" value="MDR4"/>
    <property type="match status" value="1"/>
</dbReference>
<organism evidence="3 4">
    <name type="scientific">Actinosynnema pretiosum</name>
    <dbReference type="NCBI Taxonomy" id="42197"/>
    <lineage>
        <taxon>Bacteria</taxon>
        <taxon>Bacillati</taxon>
        <taxon>Actinomycetota</taxon>
        <taxon>Actinomycetes</taxon>
        <taxon>Pseudonocardiales</taxon>
        <taxon>Pseudonocardiaceae</taxon>
        <taxon>Actinosynnema</taxon>
    </lineage>
</organism>
<dbReference type="GO" id="GO:0016491">
    <property type="term" value="F:oxidoreductase activity"/>
    <property type="evidence" value="ECO:0007669"/>
    <property type="project" value="InterPro"/>
</dbReference>
<dbReference type="InterPro" id="IPR013149">
    <property type="entry name" value="ADH-like_C"/>
</dbReference>
<dbReference type="PANTHER" id="PTHR43482">
    <property type="entry name" value="PROTEIN AST1-RELATED"/>
    <property type="match status" value="1"/>
</dbReference>
<dbReference type="InterPro" id="IPR013154">
    <property type="entry name" value="ADH-like_N"/>
</dbReference>
<evidence type="ECO:0000313" key="4">
    <source>
        <dbReference type="Proteomes" id="UP000218505"/>
    </source>
</evidence>
<dbReference type="InterPro" id="IPR052585">
    <property type="entry name" value="Lipid_raft_assoc_Zn_ADH"/>
</dbReference>
<dbReference type="EMBL" id="CP023445">
    <property type="protein sequence ID" value="ATE55151.1"/>
    <property type="molecule type" value="Genomic_DNA"/>
</dbReference>
<evidence type="ECO:0000259" key="2">
    <source>
        <dbReference type="SMART" id="SM00829"/>
    </source>
</evidence>
<accession>A0A290Z7Z0</accession>
<dbReference type="PANTHER" id="PTHR43482:SF1">
    <property type="entry name" value="PROTEIN AST1-RELATED"/>
    <property type="match status" value="1"/>
</dbReference>
<dbReference type="SUPFAM" id="SSF51735">
    <property type="entry name" value="NAD(P)-binding Rossmann-fold domains"/>
    <property type="match status" value="1"/>
</dbReference>
<dbReference type="AlphaFoldDB" id="A0A290Z7Z0"/>
<evidence type="ECO:0000256" key="1">
    <source>
        <dbReference type="SAM" id="MobiDB-lite"/>
    </source>
</evidence>
<dbReference type="InterPro" id="IPR011032">
    <property type="entry name" value="GroES-like_sf"/>
</dbReference>
<dbReference type="InterPro" id="IPR036291">
    <property type="entry name" value="NAD(P)-bd_dom_sf"/>
</dbReference>
<dbReference type="RefSeq" id="WP_096494969.1">
    <property type="nucleotide sequence ID" value="NZ_CP023445.1"/>
</dbReference>